<accession>A0ABN1GIQ7</accession>
<dbReference type="InterPro" id="IPR036691">
    <property type="entry name" value="Endo/exonu/phosph_ase_sf"/>
</dbReference>
<gene>
    <name evidence="1" type="ORF">GCM10010394_47650</name>
</gene>
<evidence type="ECO:0000313" key="2">
    <source>
        <dbReference type="Proteomes" id="UP001500668"/>
    </source>
</evidence>
<organism evidence="1 2">
    <name type="scientific">Streptomyces crystallinus</name>
    <dbReference type="NCBI Taxonomy" id="68191"/>
    <lineage>
        <taxon>Bacteria</taxon>
        <taxon>Bacillati</taxon>
        <taxon>Actinomycetota</taxon>
        <taxon>Actinomycetes</taxon>
        <taxon>Kitasatosporales</taxon>
        <taxon>Streptomycetaceae</taxon>
        <taxon>Streptomyces</taxon>
    </lineage>
</organism>
<reference evidence="1 2" key="1">
    <citation type="journal article" date="2019" name="Int. J. Syst. Evol. Microbiol.">
        <title>The Global Catalogue of Microorganisms (GCM) 10K type strain sequencing project: providing services to taxonomists for standard genome sequencing and annotation.</title>
        <authorList>
            <consortium name="The Broad Institute Genomics Platform"/>
            <consortium name="The Broad Institute Genome Sequencing Center for Infectious Disease"/>
            <person name="Wu L."/>
            <person name="Ma J."/>
        </authorList>
    </citation>
    <scope>NUCLEOTIDE SEQUENCE [LARGE SCALE GENOMIC DNA]</scope>
    <source>
        <strain evidence="1 2">JCM 5067</strain>
    </source>
</reference>
<proteinExistence type="predicted"/>
<dbReference type="InterPro" id="IPR006764">
    <property type="entry name" value="SAM_dep_MeTrfase_SAV2177_type"/>
</dbReference>
<sequence>MRGDDTEYHHYEPSWKGAGSPYDVGGGDSFLSPNPARVCHWLSGGRGEFRIGAASARRLAEIDETVRTAAVNNRLHGTLIAHFLAERGFAQILDLGCGYAHDWSRALRRRETPLLLDVLLQATIVHVEIDGIVAGRAQSTMSGLYGNPRVFHADIRLMPGVLAHPQIEFQEAVTESLLRLRAVFPYMPVIVAGDLNVIERGHQPAHKVFGQWEYAFYDSFQSAGLTDAFRHLHPDKVDHSWFGRSGNGFRFDHLFFSTRHAVGVLACDYHQEPREAGLTDHAVMMLRLGLPSTRGGEGEAPL</sequence>
<evidence type="ECO:0000313" key="1">
    <source>
        <dbReference type="EMBL" id="GAA0612302.1"/>
    </source>
</evidence>
<protein>
    <submittedName>
        <fullName evidence="1">Uncharacterized protein</fullName>
    </submittedName>
</protein>
<dbReference type="InterPro" id="IPR029063">
    <property type="entry name" value="SAM-dependent_MTases_sf"/>
</dbReference>
<dbReference type="Gene3D" id="3.40.50.150">
    <property type="entry name" value="Vaccinia Virus protein VP39"/>
    <property type="match status" value="1"/>
</dbReference>
<comment type="caution">
    <text evidence="1">The sequence shown here is derived from an EMBL/GenBank/DDBJ whole genome shotgun (WGS) entry which is preliminary data.</text>
</comment>
<dbReference type="SUPFAM" id="SSF56219">
    <property type="entry name" value="DNase I-like"/>
    <property type="match status" value="1"/>
</dbReference>
<dbReference type="Pfam" id="PF04672">
    <property type="entry name" value="Methyltransf_19"/>
    <property type="match status" value="1"/>
</dbReference>
<name>A0ABN1GIQ7_9ACTN</name>
<dbReference type="Proteomes" id="UP001500668">
    <property type="component" value="Unassembled WGS sequence"/>
</dbReference>
<dbReference type="SUPFAM" id="SSF53335">
    <property type="entry name" value="S-adenosyl-L-methionine-dependent methyltransferases"/>
    <property type="match status" value="1"/>
</dbReference>
<dbReference type="RefSeq" id="WP_344076391.1">
    <property type="nucleotide sequence ID" value="NZ_BAAACA010000034.1"/>
</dbReference>
<keyword evidence="2" id="KW-1185">Reference proteome</keyword>
<dbReference type="EMBL" id="BAAACA010000034">
    <property type="protein sequence ID" value="GAA0612302.1"/>
    <property type="molecule type" value="Genomic_DNA"/>
</dbReference>